<reference evidence="1" key="1">
    <citation type="journal article" date="2015" name="Mitochondrial DNA">
        <title>The complete mitochondrial genome of the nematophagous fungus Acremonium implicatum.</title>
        <authorList>
            <person name="Yao Y."/>
            <person name="Lin R."/>
            <person name="Tian X."/>
            <person name="Shen B."/>
            <person name="Mao Z."/>
            <person name="Xie B."/>
        </authorList>
    </citation>
    <scope>NUCLEOTIDE SEQUENCE</scope>
</reference>
<dbReference type="GeneID" id="23631945"/>
<proteinExistence type="predicted"/>
<keyword evidence="1" id="KW-0687">Ribonucleoprotein</keyword>
<accession>A0A0U1YX98</accession>
<geneLocation type="mitochondrion" evidence="1"/>
<dbReference type="EMBL" id="KP164992">
    <property type="protein sequence ID" value="AJI44519.1"/>
    <property type="molecule type" value="Genomic_DNA"/>
</dbReference>
<keyword evidence="1" id="KW-0689">Ribosomal protein</keyword>
<name>A0A0U1YX98_9HYPO</name>
<sequence length="376" mass="45204">MENINKIITSYLDLFFKNHKFASIPKFILLKRRRNFLRKIFSSRAEIRYINNKVIITLYVLNRERNLLKKKYISSTRLIKEYLFKRFFFFYKKKLSKIHRTFNLLSKKYIFLPSKMQKKLYIKSKIESLNKLKVFKTFYIEKIWTKLIDYYLTFHFTRLRKNSLLYYLNIFKFNKLNMLWVLTAILNKLNVLRNKKIEYNIINLKYVTNHPDFFTNVLALRLKKQKMKGFREIAKILNRTYIPNVNTIQERTFIPSTFKNKLKNLNLVSYLQNKKVNEVFNTFEKGSSNDIYNSIKYKNLGGIKVEIKGRLTKRYRADRSIYLLRWKGGLKNIDSSFQRKSAIFLRGNVKSNTAYSITASKRRIGAFAVKGWIAGK</sequence>
<dbReference type="RefSeq" id="YP_009122450.1">
    <property type="nucleotide sequence ID" value="NC_026534.1"/>
</dbReference>
<dbReference type="AlphaFoldDB" id="A0A0U1YX98"/>
<protein>
    <submittedName>
        <fullName evidence="1">Ribosomal protein S3</fullName>
    </submittedName>
</protein>
<keyword evidence="1" id="KW-0496">Mitochondrion</keyword>
<gene>
    <name evidence="1" type="ORF">VFPACMT_00001</name>
</gene>
<dbReference type="GO" id="GO:0005840">
    <property type="term" value="C:ribosome"/>
    <property type="evidence" value="ECO:0007669"/>
    <property type="project" value="UniProtKB-KW"/>
</dbReference>
<evidence type="ECO:0000313" key="1">
    <source>
        <dbReference type="EMBL" id="AJI44519.1"/>
    </source>
</evidence>
<organism evidence="1">
    <name type="scientific">Sarocladium implicatum</name>
    <dbReference type="NCBI Taxonomy" id="1610689"/>
    <lineage>
        <taxon>Eukaryota</taxon>
        <taxon>Fungi</taxon>
        <taxon>Dikarya</taxon>
        <taxon>Ascomycota</taxon>
        <taxon>Pezizomycotina</taxon>
        <taxon>Sordariomycetes</taxon>
        <taxon>Hypocreomycetidae</taxon>
        <taxon>Hypocreales</taxon>
        <taxon>Sarocladiaceae</taxon>
        <taxon>Sarocladium</taxon>
    </lineage>
</organism>